<evidence type="ECO:0000313" key="3">
    <source>
        <dbReference type="Proteomes" id="UP001198565"/>
    </source>
</evidence>
<organism evidence="2 3">
    <name type="scientific">Streptantibioticus parmotrematis</name>
    <dbReference type="NCBI Taxonomy" id="2873249"/>
    <lineage>
        <taxon>Bacteria</taxon>
        <taxon>Bacillati</taxon>
        <taxon>Actinomycetota</taxon>
        <taxon>Actinomycetes</taxon>
        <taxon>Kitasatosporales</taxon>
        <taxon>Streptomycetaceae</taxon>
        <taxon>Streptantibioticus</taxon>
    </lineage>
</organism>
<keyword evidence="3" id="KW-1185">Reference proteome</keyword>
<protein>
    <submittedName>
        <fullName evidence="2">Uncharacterized protein</fullName>
    </submittedName>
</protein>
<feature type="region of interest" description="Disordered" evidence="1">
    <location>
        <begin position="72"/>
        <end position="97"/>
    </location>
</feature>
<comment type="caution">
    <text evidence="2">The sequence shown here is derived from an EMBL/GenBank/DDBJ whole genome shotgun (WGS) entry which is preliminary data.</text>
</comment>
<evidence type="ECO:0000313" key="2">
    <source>
        <dbReference type="EMBL" id="MBY8886104.1"/>
    </source>
</evidence>
<reference evidence="2 3" key="1">
    <citation type="submission" date="2021-08" db="EMBL/GenBank/DDBJ databases">
        <title>Streptomyces sp. PTM05 isolated from lichen.</title>
        <authorList>
            <person name="Somphong A."/>
            <person name="Phongsopitanun W."/>
            <person name="Tanasupawat S."/>
        </authorList>
    </citation>
    <scope>NUCLEOTIDE SEQUENCE [LARGE SCALE GENOMIC DNA]</scope>
    <source>
        <strain evidence="2 3">Ptm05</strain>
    </source>
</reference>
<gene>
    <name evidence="2" type="ORF">K7472_14725</name>
</gene>
<dbReference type="RefSeq" id="WP_222977977.1">
    <property type="nucleotide sequence ID" value="NZ_JAINVZ010000008.1"/>
</dbReference>
<sequence length="97" mass="10286">MSIDTSAWALMLGLMKTAENDAAAMAEVWTERGTLYVVGMWAPARVGAEGARVVAALSPGAFPTDRRSACPPYPSVVGNERPADAGGLIVQPRRRRS</sequence>
<dbReference type="Proteomes" id="UP001198565">
    <property type="component" value="Unassembled WGS sequence"/>
</dbReference>
<name>A0ABS7QSD1_9ACTN</name>
<accession>A0ABS7QSD1</accession>
<evidence type="ECO:0000256" key="1">
    <source>
        <dbReference type="SAM" id="MobiDB-lite"/>
    </source>
</evidence>
<proteinExistence type="predicted"/>
<dbReference type="EMBL" id="JAINVZ010000008">
    <property type="protein sequence ID" value="MBY8886104.1"/>
    <property type="molecule type" value="Genomic_DNA"/>
</dbReference>